<evidence type="ECO:0000256" key="2">
    <source>
        <dbReference type="ARBA" id="ARBA00022598"/>
    </source>
</evidence>
<sequence length="611" mass="65160">MIEFATAPLVAPDPEANTTDLLVERVRATPDSVLFSLPTADGGWSPVTTREFHEQVVALAKGLAAAGIQPGDKVGLMCKTRYEWTLIDFAMWFAGAVLVPIYETSSPAQVRWNLGDSGAIAVILETADHFARFDEVHPDLPAIRNVWQIDLGDLDKLVASGADVPDDEIERRRNLAVGSDIATLIYTSGSTGKPKGCVLTHSNFVELSRNAAVALKEVVLDPDGASTLLFITTAHVFARFISVLSVHAGVRVGHQPDTKQLLPSLASFKPTFLLAVPRVFEKVYNVSEQKAEAGGKGKIFRAAADAAVAHSTALESGAKIPFGLKVKFALFDRLVYSKLRAAMGGNVKYAVSGSAPLGPRLGHFYHSLGITILEGYGLTETTAPATVNLATRSKIGTVGPALPGVAVRLADDGEIQVKGNNVFKEYWKNPEATAATFDGEWFKTGDLGSFDADGFLTITGRLKEIIVTAGGKNVAPAALEDPIRANPLVGQVVVVGDKKPFISALITLDPEMLPVWLNNNGEDAGMSIEEATTNPAVLAEVQRAIDAANENVSRAESIRKFTILPTELTEASGHLTPKMSIKRNVILEDFADSIESMYSGAPATEGHSIIA</sequence>
<dbReference type="Pfam" id="PF23562">
    <property type="entry name" value="AMP-binding_C_3"/>
    <property type="match status" value="1"/>
</dbReference>
<dbReference type="InterPro" id="IPR020845">
    <property type="entry name" value="AMP-binding_CS"/>
</dbReference>
<dbReference type="AlphaFoldDB" id="A0A3M8A7A2"/>
<feature type="domain" description="AMP-dependent synthetase/ligase" evidence="6">
    <location>
        <begin position="24"/>
        <end position="427"/>
    </location>
</feature>
<protein>
    <recommendedName>
        <fullName evidence="5">Acyl-CoA synthetase</fullName>
    </recommendedName>
</protein>
<evidence type="ECO:0000313" key="8">
    <source>
        <dbReference type="Proteomes" id="UP000275048"/>
    </source>
</evidence>
<keyword evidence="3" id="KW-0276">Fatty acid metabolism</keyword>
<dbReference type="PROSITE" id="PS00455">
    <property type="entry name" value="AMP_BINDING"/>
    <property type="match status" value="1"/>
</dbReference>
<evidence type="ECO:0000256" key="3">
    <source>
        <dbReference type="ARBA" id="ARBA00022832"/>
    </source>
</evidence>
<dbReference type="Proteomes" id="UP000275048">
    <property type="component" value="Unassembled WGS sequence"/>
</dbReference>
<reference evidence="7 8" key="1">
    <citation type="submission" date="2018-10" db="EMBL/GenBank/DDBJ databases">
        <title>Isolation, diversity and antibacterial activity of antinobacteria from the wheat rhizosphere soil.</title>
        <authorList>
            <person name="Sun T."/>
        </authorList>
    </citation>
    <scope>NUCLEOTIDE SEQUENCE [LARGE SCALE GENOMIC DNA]</scope>
    <source>
        <strain evidence="7 8">SJ-23</strain>
    </source>
</reference>
<evidence type="ECO:0000259" key="6">
    <source>
        <dbReference type="Pfam" id="PF00501"/>
    </source>
</evidence>
<dbReference type="InterPro" id="IPR000873">
    <property type="entry name" value="AMP-dep_synth/lig_dom"/>
</dbReference>
<dbReference type="GO" id="GO:0016020">
    <property type="term" value="C:membrane"/>
    <property type="evidence" value="ECO:0007669"/>
    <property type="project" value="TreeGrafter"/>
</dbReference>
<dbReference type="PANTHER" id="PTHR43272:SF32">
    <property type="entry name" value="AMP-DEPENDENT SYNTHETASE_LIGASE DOMAIN-CONTAINING PROTEIN"/>
    <property type="match status" value="1"/>
</dbReference>
<keyword evidence="4" id="KW-0443">Lipid metabolism</keyword>
<dbReference type="CDD" id="cd05907">
    <property type="entry name" value="VL_LC_FACS_like"/>
    <property type="match status" value="1"/>
</dbReference>
<dbReference type="GO" id="GO:0004467">
    <property type="term" value="F:long-chain fatty acid-CoA ligase activity"/>
    <property type="evidence" value="ECO:0007669"/>
    <property type="project" value="TreeGrafter"/>
</dbReference>
<evidence type="ECO:0000256" key="1">
    <source>
        <dbReference type="ARBA" id="ARBA00006432"/>
    </source>
</evidence>
<comment type="caution">
    <text evidence="7">The sequence shown here is derived from an EMBL/GenBank/DDBJ whole genome shotgun (WGS) entry which is preliminary data.</text>
</comment>
<evidence type="ECO:0000313" key="7">
    <source>
        <dbReference type="EMBL" id="RNB47026.1"/>
    </source>
</evidence>
<keyword evidence="8" id="KW-1185">Reference proteome</keyword>
<name>A0A3M8A7A2_9MICO</name>
<dbReference type="RefSeq" id="WP_122937482.1">
    <property type="nucleotide sequence ID" value="NZ_JBHSNT010000069.1"/>
</dbReference>
<dbReference type="InterPro" id="IPR042099">
    <property type="entry name" value="ANL_N_sf"/>
</dbReference>
<dbReference type="SUPFAM" id="SSF56801">
    <property type="entry name" value="Acetyl-CoA synthetase-like"/>
    <property type="match status" value="1"/>
</dbReference>
<evidence type="ECO:0000256" key="5">
    <source>
        <dbReference type="ARBA" id="ARBA00032875"/>
    </source>
</evidence>
<dbReference type="Gene3D" id="3.40.50.12780">
    <property type="entry name" value="N-terminal domain of ligase-like"/>
    <property type="match status" value="1"/>
</dbReference>
<dbReference type="PANTHER" id="PTHR43272">
    <property type="entry name" value="LONG-CHAIN-FATTY-ACID--COA LIGASE"/>
    <property type="match status" value="1"/>
</dbReference>
<comment type="similarity">
    <text evidence="1">Belongs to the ATP-dependent AMP-binding enzyme family.</text>
</comment>
<dbReference type="Pfam" id="PF00501">
    <property type="entry name" value="AMP-binding"/>
    <property type="match status" value="1"/>
</dbReference>
<proteinExistence type="inferred from homology"/>
<organism evidence="7 8">
    <name type="scientific">Agromyces tardus</name>
    <dbReference type="NCBI Taxonomy" id="2583849"/>
    <lineage>
        <taxon>Bacteria</taxon>
        <taxon>Bacillati</taxon>
        <taxon>Actinomycetota</taxon>
        <taxon>Actinomycetes</taxon>
        <taxon>Micrococcales</taxon>
        <taxon>Microbacteriaceae</taxon>
        <taxon>Agromyces</taxon>
    </lineage>
</organism>
<keyword evidence="2 7" id="KW-0436">Ligase</keyword>
<accession>A0A3M8A7A2</accession>
<gene>
    <name evidence="7" type="ORF">EDM22_12845</name>
</gene>
<dbReference type="EMBL" id="RHHB01000027">
    <property type="protein sequence ID" value="RNB47026.1"/>
    <property type="molecule type" value="Genomic_DNA"/>
</dbReference>
<evidence type="ECO:0000256" key="4">
    <source>
        <dbReference type="ARBA" id="ARBA00023098"/>
    </source>
</evidence>
<dbReference type="OrthoDB" id="9803968at2"/>